<dbReference type="SMART" id="SM00389">
    <property type="entry name" value="HOX"/>
    <property type="match status" value="1"/>
</dbReference>
<reference evidence="13" key="1">
    <citation type="journal article" date="2012" name="PLoS ONE">
        <title>Primitive Duplicate Hox Clusters in the European Eel's Genome.</title>
        <authorList>
            <person name="Henkel C.V."/>
            <person name="Burgerhout E."/>
            <person name="de Wijze D.L."/>
            <person name="Dirks R.P."/>
            <person name="Minegishi Y."/>
            <person name="Jansen H.J."/>
            <person name="Spaink H.P."/>
            <person name="Dufour S."/>
            <person name="Weltzien F.A."/>
            <person name="Tsukamoto K."/>
            <person name="van den Thillart G.E."/>
        </authorList>
    </citation>
    <scope>NUCLEOTIDE SEQUENCE</scope>
</reference>
<feature type="DNA-binding region" description="Homeobox" evidence="9">
    <location>
        <begin position="170"/>
        <end position="229"/>
    </location>
</feature>
<dbReference type="InterPro" id="IPR017970">
    <property type="entry name" value="Homeobox_CS"/>
</dbReference>
<dbReference type="CDD" id="cd00086">
    <property type="entry name" value="homeodomain"/>
    <property type="match status" value="1"/>
</dbReference>
<evidence type="ECO:0000256" key="4">
    <source>
        <dbReference type="ARBA" id="ARBA00023015"/>
    </source>
</evidence>
<evidence type="ECO:0000256" key="11">
    <source>
        <dbReference type="SAM" id="MobiDB-lite"/>
    </source>
</evidence>
<evidence type="ECO:0000256" key="8">
    <source>
        <dbReference type="ARBA" id="ARBA00023242"/>
    </source>
</evidence>
<feature type="region of interest" description="Disordered" evidence="11">
    <location>
        <begin position="141"/>
        <end position="174"/>
    </location>
</feature>
<keyword evidence="5 9" id="KW-0238">DNA-binding</keyword>
<comment type="similarity">
    <text evidence="2">Belongs to the Antp homeobox family.</text>
</comment>
<evidence type="ECO:0000313" key="13">
    <source>
        <dbReference type="EMBL" id="AEE90160.1"/>
    </source>
</evidence>
<feature type="region of interest" description="Disordered" evidence="11">
    <location>
        <begin position="26"/>
        <end position="129"/>
    </location>
</feature>
<proteinExistence type="inferred from homology"/>
<keyword evidence="3" id="KW-0217">Developmental protein</keyword>
<dbReference type="PRINTS" id="PR00024">
    <property type="entry name" value="HOMEOBOX"/>
</dbReference>
<dbReference type="InterPro" id="IPR009057">
    <property type="entry name" value="Homeodomain-like_sf"/>
</dbReference>
<dbReference type="InterPro" id="IPR001827">
    <property type="entry name" value="Homeobox_Antennapedia_CS"/>
</dbReference>
<dbReference type="PROSITE" id="PS50071">
    <property type="entry name" value="HOMEOBOX_2"/>
    <property type="match status" value="1"/>
</dbReference>
<dbReference type="InterPro" id="IPR020479">
    <property type="entry name" value="HD_metazoa"/>
</dbReference>
<dbReference type="GO" id="GO:0048704">
    <property type="term" value="P:embryonic skeletal system morphogenesis"/>
    <property type="evidence" value="ECO:0007669"/>
    <property type="project" value="TreeGrafter"/>
</dbReference>
<feature type="compositionally biased region" description="Polar residues" evidence="11">
    <location>
        <begin position="67"/>
        <end position="77"/>
    </location>
</feature>
<keyword evidence="6 9" id="KW-0371">Homeobox</keyword>
<dbReference type="PANTHER" id="PTHR45664">
    <property type="entry name" value="PROTEIN ZERKNUELLT 1-RELATED"/>
    <property type="match status" value="1"/>
</dbReference>
<dbReference type="FunFam" id="1.10.10.60:FF:000094">
    <property type="entry name" value="Homeobox protein Hox-A3"/>
    <property type="match status" value="1"/>
</dbReference>
<comment type="subcellular location">
    <subcellularLocation>
        <location evidence="1 9 10">Nucleus</location>
    </subcellularLocation>
</comment>
<evidence type="ECO:0000256" key="7">
    <source>
        <dbReference type="ARBA" id="ARBA00023163"/>
    </source>
</evidence>
<evidence type="ECO:0000259" key="12">
    <source>
        <dbReference type="PROSITE" id="PS50071"/>
    </source>
</evidence>
<dbReference type="GO" id="GO:0000981">
    <property type="term" value="F:DNA-binding transcription factor activity, RNA polymerase II-specific"/>
    <property type="evidence" value="ECO:0007669"/>
    <property type="project" value="InterPro"/>
</dbReference>
<name>F6MY92_ANGAN</name>
<dbReference type="InterPro" id="IPR025281">
    <property type="entry name" value="DUF4074"/>
</dbReference>
<organism evidence="13">
    <name type="scientific">Anguilla anguilla</name>
    <name type="common">European freshwater eel</name>
    <name type="synonym">Muraena anguilla</name>
    <dbReference type="NCBI Taxonomy" id="7936"/>
    <lineage>
        <taxon>Eukaryota</taxon>
        <taxon>Metazoa</taxon>
        <taxon>Chordata</taxon>
        <taxon>Craniata</taxon>
        <taxon>Vertebrata</taxon>
        <taxon>Euteleostomi</taxon>
        <taxon>Actinopterygii</taxon>
        <taxon>Neopterygii</taxon>
        <taxon>Teleostei</taxon>
        <taxon>Anguilliformes</taxon>
        <taxon>Anguillidae</taxon>
        <taxon>Anguilla</taxon>
    </lineage>
</organism>
<evidence type="ECO:0000256" key="3">
    <source>
        <dbReference type="ARBA" id="ARBA00022473"/>
    </source>
</evidence>
<dbReference type="AlphaFoldDB" id="F6MY92"/>
<evidence type="ECO:0000256" key="6">
    <source>
        <dbReference type="ARBA" id="ARBA00023155"/>
    </source>
</evidence>
<evidence type="ECO:0000256" key="10">
    <source>
        <dbReference type="RuleBase" id="RU000682"/>
    </source>
</evidence>
<protein>
    <submittedName>
        <fullName evidence="13">Homeobox A3b</fullName>
    </submittedName>
</protein>
<dbReference type="Gene3D" id="1.10.10.60">
    <property type="entry name" value="Homeodomain-like"/>
    <property type="match status" value="1"/>
</dbReference>
<dbReference type="GO" id="GO:0005634">
    <property type="term" value="C:nucleus"/>
    <property type="evidence" value="ECO:0007669"/>
    <property type="project" value="UniProtKB-SubCell"/>
</dbReference>
<keyword evidence="8 9" id="KW-0539">Nucleus</keyword>
<feature type="domain" description="Homeobox" evidence="12">
    <location>
        <begin position="168"/>
        <end position="228"/>
    </location>
</feature>
<dbReference type="PROSITE" id="PS00032">
    <property type="entry name" value="ANTENNAPEDIA"/>
    <property type="match status" value="1"/>
</dbReference>
<keyword evidence="4" id="KW-0805">Transcription regulation</keyword>
<evidence type="ECO:0000256" key="5">
    <source>
        <dbReference type="ARBA" id="ARBA00023125"/>
    </source>
</evidence>
<dbReference type="Pfam" id="PF00046">
    <property type="entry name" value="Homeodomain"/>
    <property type="match status" value="1"/>
</dbReference>
<feature type="compositionally biased region" description="Low complexity" evidence="11">
    <location>
        <begin position="51"/>
        <end position="63"/>
    </location>
</feature>
<dbReference type="GO" id="GO:0009952">
    <property type="term" value="P:anterior/posterior pattern specification"/>
    <property type="evidence" value="ECO:0007669"/>
    <property type="project" value="TreeGrafter"/>
</dbReference>
<dbReference type="GO" id="GO:0000978">
    <property type="term" value="F:RNA polymerase II cis-regulatory region sequence-specific DNA binding"/>
    <property type="evidence" value="ECO:0007669"/>
    <property type="project" value="TreeGrafter"/>
</dbReference>
<dbReference type="InterPro" id="IPR001356">
    <property type="entry name" value="HD"/>
</dbReference>
<sequence length="412" mass="44971">MQKATFFDSAAIYSSYPYQGANGFGDHANQQVYPPSQVENDQHHPAYSLQSPGSSAPPAESGEITVSCMQTSTSQPGHTPDIPSCLQPLTLDTVPPPPSAVPVSPTQTPPRNSYQSNGKNPMHSFPTDASSKQIFPWMKETRQNSRQKTDSSSSAESGVGDGSPPGSAASKRARTAYTSAQLVELEKEFHFNRYLCRPRRVEMANLLNLTERQIKIWFQNRRMKYKKDKNVKGTASSPGCQSPRSPVTQCSAGGYIDSMHCLVNRLHYEPHSPRSQSSNGLQQNAYNLATSYPVHVSRSPHNCPPPQKGCAVAGVVTPDHPHQASGEYGSHLQSSQFCARGGYADSMANSRSSSFDLTHITHHSSSNTDYNGGSAMGSFHHHGPCDPQSTYSELTSQYSQEIMQEAPRLTHL</sequence>
<keyword evidence="7" id="KW-0804">Transcription</keyword>
<accession>F6MY92</accession>
<dbReference type="Pfam" id="PF13293">
    <property type="entry name" value="DUF4074"/>
    <property type="match status" value="1"/>
</dbReference>
<dbReference type="EMBL" id="JF891393">
    <property type="protein sequence ID" value="AEE90160.1"/>
    <property type="molecule type" value="Genomic_DNA"/>
</dbReference>
<evidence type="ECO:0000256" key="1">
    <source>
        <dbReference type="ARBA" id="ARBA00004123"/>
    </source>
</evidence>
<dbReference type="PROSITE" id="PS00027">
    <property type="entry name" value="HOMEOBOX_1"/>
    <property type="match status" value="1"/>
</dbReference>
<feature type="compositionally biased region" description="Low complexity" evidence="11">
    <location>
        <begin position="101"/>
        <end position="110"/>
    </location>
</feature>
<dbReference type="SUPFAM" id="SSF46689">
    <property type="entry name" value="Homeodomain-like"/>
    <property type="match status" value="1"/>
</dbReference>
<feature type="compositionally biased region" description="Polar residues" evidence="11">
    <location>
        <begin position="28"/>
        <end position="39"/>
    </location>
</feature>
<gene>
    <name evidence="13" type="primary">HoxA3b</name>
</gene>
<evidence type="ECO:0000256" key="2">
    <source>
        <dbReference type="ARBA" id="ARBA00009107"/>
    </source>
</evidence>
<dbReference type="PANTHER" id="PTHR45664:SF13">
    <property type="entry name" value="HOMEOBOX PROTEIN HOX-A3"/>
    <property type="match status" value="1"/>
</dbReference>
<evidence type="ECO:0000256" key="9">
    <source>
        <dbReference type="PROSITE-ProRule" id="PRU00108"/>
    </source>
</evidence>